<feature type="transmembrane region" description="Helical" evidence="5">
    <location>
        <begin position="54"/>
        <end position="75"/>
    </location>
</feature>
<comment type="caution">
    <text evidence="7">The sequence shown here is derived from an EMBL/GenBank/DDBJ whole genome shotgun (WGS) entry which is preliminary data.</text>
</comment>
<feature type="transmembrane region" description="Helical" evidence="5">
    <location>
        <begin position="166"/>
        <end position="182"/>
    </location>
</feature>
<evidence type="ECO:0000256" key="5">
    <source>
        <dbReference type="SAM" id="Phobius"/>
    </source>
</evidence>
<evidence type="ECO:0000313" key="7">
    <source>
        <dbReference type="EMBL" id="MBB3153299.1"/>
    </source>
</evidence>
<accession>A0A7W5C9V7</accession>
<evidence type="ECO:0000256" key="2">
    <source>
        <dbReference type="ARBA" id="ARBA00022692"/>
    </source>
</evidence>
<dbReference type="AlphaFoldDB" id="A0A7W5C9V7"/>
<dbReference type="Proteomes" id="UP000518605">
    <property type="component" value="Unassembled WGS sequence"/>
</dbReference>
<feature type="transmembrane region" description="Helical" evidence="5">
    <location>
        <begin position="87"/>
        <end position="106"/>
    </location>
</feature>
<dbReference type="PANTHER" id="PTHR37422">
    <property type="entry name" value="TEICHURONIC ACID BIOSYNTHESIS PROTEIN TUAE"/>
    <property type="match status" value="1"/>
</dbReference>
<keyword evidence="2 5" id="KW-0812">Transmembrane</keyword>
<evidence type="ECO:0000256" key="3">
    <source>
        <dbReference type="ARBA" id="ARBA00022989"/>
    </source>
</evidence>
<feature type="transmembrane region" description="Helical" evidence="5">
    <location>
        <begin position="306"/>
        <end position="328"/>
    </location>
</feature>
<dbReference type="RefSeq" id="WP_183564589.1">
    <property type="nucleotide sequence ID" value="NZ_JACHXW010000009.1"/>
</dbReference>
<dbReference type="Pfam" id="PF04932">
    <property type="entry name" value="Wzy_C"/>
    <property type="match status" value="1"/>
</dbReference>
<keyword evidence="4 5" id="KW-0472">Membrane</keyword>
<dbReference type="EMBL" id="JACHXW010000009">
    <property type="protein sequence ID" value="MBB3153299.1"/>
    <property type="molecule type" value="Genomic_DNA"/>
</dbReference>
<proteinExistence type="predicted"/>
<protein>
    <recommendedName>
        <fullName evidence="6">O-antigen ligase-related domain-containing protein</fullName>
    </recommendedName>
</protein>
<gene>
    <name evidence="7" type="ORF">FHS16_003361</name>
</gene>
<evidence type="ECO:0000256" key="4">
    <source>
        <dbReference type="ARBA" id="ARBA00023136"/>
    </source>
</evidence>
<feature type="domain" description="O-antigen ligase-related" evidence="6">
    <location>
        <begin position="196"/>
        <end position="323"/>
    </location>
</feature>
<dbReference type="InterPro" id="IPR051533">
    <property type="entry name" value="WaaL-like"/>
</dbReference>
<dbReference type="GO" id="GO:0016020">
    <property type="term" value="C:membrane"/>
    <property type="evidence" value="ECO:0007669"/>
    <property type="project" value="UniProtKB-SubCell"/>
</dbReference>
<evidence type="ECO:0000259" key="6">
    <source>
        <dbReference type="Pfam" id="PF04932"/>
    </source>
</evidence>
<keyword evidence="8" id="KW-1185">Reference proteome</keyword>
<feature type="transmembrane region" description="Helical" evidence="5">
    <location>
        <begin position="212"/>
        <end position="231"/>
    </location>
</feature>
<sequence>MNKLLWYLTLSASVWITYFGSISSFIGEVYPFQIFVVINFCMIILKKEIKVNKIIAITLLLFIFILIYGFTSLYWVDDQSVSVKKAAHYLIGILFLIQFTIIVNRYSKLRQSIHVFSVNFYLVMLISILEIISGNYHHATHFIQTNNVNSFGYHFPLVMFNNTNDLAVFLFLFFPIALYNLLDLKKFKKTTVFTVYLITTFIIYNTESRLGIFLIILYGVLFLLYSMLYHVKNRNLKLFFLLISTSSVAIFLIFESTFINNIFDAIKYDPRITLFNMALDSFSKTFTLGFGIGGLYNITSINIHNYILEIFFEFGLLVFALYFSWLVYIYTKLNKVKSVIYSENILVFYLKLNILLIPVWGGISSTMTSNPFIWIFYAIVVLSASILNDTGKKR</sequence>
<keyword evidence="3 5" id="KW-1133">Transmembrane helix</keyword>
<feature type="transmembrane region" description="Helical" evidence="5">
    <location>
        <begin position="238"/>
        <end position="259"/>
    </location>
</feature>
<evidence type="ECO:0000313" key="8">
    <source>
        <dbReference type="Proteomes" id="UP000518605"/>
    </source>
</evidence>
<reference evidence="7 8" key="1">
    <citation type="submission" date="2020-08" db="EMBL/GenBank/DDBJ databases">
        <title>Genomic Encyclopedia of Type Strains, Phase III (KMG-III): the genomes of soil and plant-associated and newly described type strains.</title>
        <authorList>
            <person name="Whitman W."/>
        </authorList>
    </citation>
    <scope>NUCLEOTIDE SEQUENCE [LARGE SCALE GENOMIC DNA]</scope>
    <source>
        <strain evidence="7 8">CECT 8234</strain>
    </source>
</reference>
<dbReference type="InterPro" id="IPR007016">
    <property type="entry name" value="O-antigen_ligase-rel_domated"/>
</dbReference>
<name>A0A7W5C9V7_9BACL</name>
<dbReference type="PANTHER" id="PTHR37422:SF13">
    <property type="entry name" value="LIPOPOLYSACCHARIDE BIOSYNTHESIS PROTEIN PA4999-RELATED"/>
    <property type="match status" value="1"/>
</dbReference>
<comment type="subcellular location">
    <subcellularLocation>
        <location evidence="1">Membrane</location>
        <topology evidence="1">Multi-pass membrane protein</topology>
    </subcellularLocation>
</comment>
<evidence type="ECO:0000256" key="1">
    <source>
        <dbReference type="ARBA" id="ARBA00004141"/>
    </source>
</evidence>
<organism evidence="7 8">
    <name type="scientific">Paenibacillus endophyticus</name>
    <dbReference type="NCBI Taxonomy" id="1294268"/>
    <lineage>
        <taxon>Bacteria</taxon>
        <taxon>Bacillati</taxon>
        <taxon>Bacillota</taxon>
        <taxon>Bacilli</taxon>
        <taxon>Bacillales</taxon>
        <taxon>Paenibacillaceae</taxon>
        <taxon>Paenibacillus</taxon>
    </lineage>
</organism>
<feature type="transmembrane region" description="Helical" evidence="5">
    <location>
        <begin position="372"/>
        <end position="388"/>
    </location>
</feature>
<feature type="transmembrane region" description="Helical" evidence="5">
    <location>
        <begin position="340"/>
        <end position="360"/>
    </location>
</feature>
<feature type="transmembrane region" description="Helical" evidence="5">
    <location>
        <begin position="113"/>
        <end position="132"/>
    </location>
</feature>